<dbReference type="EMBL" id="MOMC01000075">
    <property type="protein sequence ID" value="ONH24088.1"/>
    <property type="molecule type" value="Genomic_DNA"/>
</dbReference>
<dbReference type="AlphaFoldDB" id="A0A1V2I224"/>
<dbReference type="SUPFAM" id="SSF53474">
    <property type="entry name" value="alpha/beta-Hydrolases"/>
    <property type="match status" value="1"/>
</dbReference>
<keyword evidence="2" id="KW-1185">Reference proteome</keyword>
<dbReference type="InterPro" id="IPR029058">
    <property type="entry name" value="AB_hydrolase_fold"/>
</dbReference>
<proteinExistence type="predicted"/>
<organism evidence="1 2">
    <name type="scientific">Pseudofrankia asymbiotica</name>
    <dbReference type="NCBI Taxonomy" id="1834516"/>
    <lineage>
        <taxon>Bacteria</taxon>
        <taxon>Bacillati</taxon>
        <taxon>Actinomycetota</taxon>
        <taxon>Actinomycetes</taxon>
        <taxon>Frankiales</taxon>
        <taxon>Frankiaceae</taxon>
        <taxon>Pseudofrankia</taxon>
    </lineage>
</organism>
<keyword evidence="1" id="KW-0378">Hydrolase</keyword>
<name>A0A1V2I224_9ACTN</name>
<dbReference type="STRING" id="1834516.BL253_31280"/>
<dbReference type="GO" id="GO:0016787">
    <property type="term" value="F:hydrolase activity"/>
    <property type="evidence" value="ECO:0007669"/>
    <property type="project" value="UniProtKB-KW"/>
</dbReference>
<dbReference type="Proteomes" id="UP000188929">
    <property type="component" value="Unassembled WGS sequence"/>
</dbReference>
<evidence type="ECO:0000313" key="1">
    <source>
        <dbReference type="EMBL" id="ONH24088.1"/>
    </source>
</evidence>
<dbReference type="RefSeq" id="WP_076820997.1">
    <property type="nucleotide sequence ID" value="NZ_MOMC01000075.1"/>
</dbReference>
<dbReference type="Gene3D" id="3.40.50.1820">
    <property type="entry name" value="alpha/beta hydrolase"/>
    <property type="match status" value="1"/>
</dbReference>
<dbReference type="OrthoDB" id="4682164at2"/>
<reference evidence="2" key="1">
    <citation type="submission" date="2016-10" db="EMBL/GenBank/DDBJ databases">
        <title>Frankia sp. NRRL B-16386 Genome sequencing.</title>
        <authorList>
            <person name="Ghodhbane-Gtari F."/>
            <person name="Swanson E."/>
            <person name="Gueddou A."/>
            <person name="Hezbri K."/>
            <person name="Ktari K."/>
            <person name="Nouioui I."/>
            <person name="Morris K."/>
            <person name="Simpson S."/>
            <person name="Abebe-Akele F."/>
            <person name="Thomas K."/>
            <person name="Gtari M."/>
            <person name="Tisa L.S."/>
        </authorList>
    </citation>
    <scope>NUCLEOTIDE SEQUENCE [LARGE SCALE GENOMIC DNA]</scope>
    <source>
        <strain evidence="2">NRRL B-16386</strain>
    </source>
</reference>
<gene>
    <name evidence="1" type="ORF">BL253_31280</name>
</gene>
<evidence type="ECO:0000313" key="2">
    <source>
        <dbReference type="Proteomes" id="UP000188929"/>
    </source>
</evidence>
<protein>
    <submittedName>
        <fullName evidence="1">Alpha/beta hydrolase</fullName>
    </submittedName>
</protein>
<sequence length="289" mass="30865">MAYATVDGLSISYEIVGSGDGQAWAVTPGGRYSKDTPGIRELAAALAEGTGGRALIWDRPNTGASDVCFTGESESQMQADVLGGLIRQLGLGPTIIAGGSGGSRVSMLTAARHRDLAAGLAIWWISGGVYGLMSLGVHYCSGSFVAAWNGGMEAVAALPEWAEVIEGNPANRQRILDQDRQTFMATLERWMAVYCPDDKALVPGLSDAEAARLDLPTLVLRSGESDIHHRRETSEKIAAALPNAVLREPPWGDTEWAERHTPEAVKEGLFARWPLLAPPLLEWWGEASA</sequence>
<accession>A0A1V2I224</accession>
<comment type="caution">
    <text evidence="1">The sequence shown here is derived from an EMBL/GenBank/DDBJ whole genome shotgun (WGS) entry which is preliminary data.</text>
</comment>